<name>A0ABD4U8N9_9BURK</name>
<proteinExistence type="predicted"/>
<reference evidence="1 2" key="2">
    <citation type="journal article" date="2017" name="Front. Microbiol.">
        <title>Genomics Reveals a Unique Clone of Burkholderia cenocepacia Harboring an Actively Excising Novel Genomic Island.</title>
        <authorList>
            <person name="Patil P.P."/>
            <person name="Mali S."/>
            <person name="Midha S."/>
            <person name="Gautam V."/>
            <person name="Dash L."/>
            <person name="Kumar S."/>
            <person name="Shastri J."/>
            <person name="Singhal L."/>
            <person name="Patil P.B."/>
        </authorList>
    </citation>
    <scope>NUCLEOTIDE SEQUENCE [LARGE SCALE GENOMIC DNA]</scope>
    <source>
        <strain evidence="1 2">BC-19</strain>
    </source>
</reference>
<dbReference type="AlphaFoldDB" id="A0ABD4U8N9"/>
<dbReference type="RefSeq" id="WP_179148627.1">
    <property type="nucleotide sequence ID" value="NZ_CAJPCK010000001.1"/>
</dbReference>
<evidence type="ECO:0000313" key="1">
    <source>
        <dbReference type="EMBL" id="MCW3710797.1"/>
    </source>
</evidence>
<protein>
    <submittedName>
        <fullName evidence="1">Uncharacterized protein</fullName>
    </submittedName>
</protein>
<comment type="caution">
    <text evidence="1">The sequence shown here is derived from an EMBL/GenBank/DDBJ whole genome shotgun (WGS) entry which is preliminary data.</text>
</comment>
<evidence type="ECO:0000313" key="2">
    <source>
        <dbReference type="Proteomes" id="UP000191686"/>
    </source>
</evidence>
<sequence>MHDAIEATRKFPLKRTSISKNNRKFLPRSFLIKSAGFPESGGNGDFFRLVTLAVHPLRAGTSGRRPELFFIFLFPADAIEENSSG</sequence>
<reference evidence="1 2" key="1">
    <citation type="journal article" date="2017" name="Front. Microbiol.">
        <title>Genomics reveals a unique clone of Burkholderia cenocepacia harbouring an actively excising novel genomic island.</title>
        <authorList>
            <person name="Patil P."/>
            <person name="Mali S."/>
            <person name="Midha S."/>
            <person name="Gautam V."/>
            <person name="Dash L."/>
            <person name="Kumar S."/>
            <person name="Shastri J."/>
            <person name="Singhal L."/>
            <person name="Patil P.B."/>
        </authorList>
    </citation>
    <scope>NUCLEOTIDE SEQUENCE [LARGE SCALE GENOMIC DNA]</scope>
    <source>
        <strain evidence="1 2">BC-19</strain>
    </source>
</reference>
<gene>
    <name evidence="1" type="ORF">UE95_005815</name>
</gene>
<accession>A0ABD4U8N9</accession>
<dbReference type="EMBL" id="JYMX02000002">
    <property type="protein sequence ID" value="MCW3710797.1"/>
    <property type="molecule type" value="Genomic_DNA"/>
</dbReference>
<organism evidence="1 2">
    <name type="scientific">Burkholderia cenocepacia</name>
    <dbReference type="NCBI Taxonomy" id="95486"/>
    <lineage>
        <taxon>Bacteria</taxon>
        <taxon>Pseudomonadati</taxon>
        <taxon>Pseudomonadota</taxon>
        <taxon>Betaproteobacteria</taxon>
        <taxon>Burkholderiales</taxon>
        <taxon>Burkholderiaceae</taxon>
        <taxon>Burkholderia</taxon>
        <taxon>Burkholderia cepacia complex</taxon>
    </lineage>
</organism>
<dbReference type="Proteomes" id="UP000191686">
    <property type="component" value="Unassembled WGS sequence"/>
</dbReference>